<dbReference type="EMBL" id="QKYT01001072">
    <property type="protein sequence ID" value="RIA79992.1"/>
    <property type="molecule type" value="Genomic_DNA"/>
</dbReference>
<dbReference type="SUPFAM" id="SSF54695">
    <property type="entry name" value="POZ domain"/>
    <property type="match status" value="1"/>
</dbReference>
<dbReference type="PANTHER" id="PTHR45774:SF3">
    <property type="entry name" value="BTB (POZ) DOMAIN-CONTAINING 2B-RELATED"/>
    <property type="match status" value="1"/>
</dbReference>
<evidence type="ECO:0000313" key="3">
    <source>
        <dbReference type="EMBL" id="RIA79992.1"/>
    </source>
</evidence>
<dbReference type="PROSITE" id="PS51886">
    <property type="entry name" value="TLDC"/>
    <property type="match status" value="1"/>
</dbReference>
<dbReference type="SMART" id="SM00225">
    <property type="entry name" value="BTB"/>
    <property type="match status" value="1"/>
</dbReference>
<organism evidence="3 4">
    <name type="scientific">Glomus cerebriforme</name>
    <dbReference type="NCBI Taxonomy" id="658196"/>
    <lineage>
        <taxon>Eukaryota</taxon>
        <taxon>Fungi</taxon>
        <taxon>Fungi incertae sedis</taxon>
        <taxon>Mucoromycota</taxon>
        <taxon>Glomeromycotina</taxon>
        <taxon>Glomeromycetes</taxon>
        <taxon>Glomerales</taxon>
        <taxon>Glomeraceae</taxon>
        <taxon>Glomus</taxon>
    </lineage>
</organism>
<evidence type="ECO:0000313" key="4">
    <source>
        <dbReference type="Proteomes" id="UP000265703"/>
    </source>
</evidence>
<dbReference type="PANTHER" id="PTHR45774">
    <property type="entry name" value="BTB/POZ DOMAIN-CONTAINING"/>
    <property type="match status" value="1"/>
</dbReference>
<reference evidence="3 4" key="1">
    <citation type="submission" date="2018-06" db="EMBL/GenBank/DDBJ databases">
        <title>Comparative genomics reveals the genomic features of Rhizophagus irregularis, R. cerebriforme, R. diaphanum and Gigaspora rosea, and their symbiotic lifestyle signature.</title>
        <authorList>
            <person name="Morin E."/>
            <person name="San Clemente H."/>
            <person name="Chen E.C.H."/>
            <person name="De La Providencia I."/>
            <person name="Hainaut M."/>
            <person name="Kuo A."/>
            <person name="Kohler A."/>
            <person name="Murat C."/>
            <person name="Tang N."/>
            <person name="Roy S."/>
            <person name="Loubradou J."/>
            <person name="Henrissat B."/>
            <person name="Grigoriev I.V."/>
            <person name="Corradi N."/>
            <person name="Roux C."/>
            <person name="Martin F.M."/>
        </authorList>
    </citation>
    <scope>NUCLEOTIDE SEQUENCE [LARGE SCALE GENOMIC DNA]</scope>
    <source>
        <strain evidence="3 4">DAOM 227022</strain>
    </source>
</reference>
<dbReference type="InterPro" id="IPR000210">
    <property type="entry name" value="BTB/POZ_dom"/>
</dbReference>
<keyword evidence="4" id="KW-1185">Reference proteome</keyword>
<dbReference type="Proteomes" id="UP000265703">
    <property type="component" value="Unassembled WGS sequence"/>
</dbReference>
<evidence type="ECO:0008006" key="5">
    <source>
        <dbReference type="Google" id="ProtNLM"/>
    </source>
</evidence>
<dbReference type="AlphaFoldDB" id="A0A397S3C3"/>
<name>A0A397S3C3_9GLOM</name>
<dbReference type="InterPro" id="IPR006571">
    <property type="entry name" value="TLDc_dom"/>
</dbReference>
<dbReference type="InterPro" id="IPR011705">
    <property type="entry name" value="BACK"/>
</dbReference>
<protein>
    <recommendedName>
        <fullName evidence="5">BTB/POZ domain-containing protein</fullName>
    </recommendedName>
</protein>
<dbReference type="PROSITE" id="PS50097">
    <property type="entry name" value="BTB"/>
    <property type="match status" value="1"/>
</dbReference>
<dbReference type="Gene3D" id="1.25.40.420">
    <property type="match status" value="1"/>
</dbReference>
<feature type="domain" description="BTB" evidence="1">
    <location>
        <begin position="24"/>
        <end position="97"/>
    </location>
</feature>
<evidence type="ECO:0000259" key="2">
    <source>
        <dbReference type="PROSITE" id="PS51886"/>
    </source>
</evidence>
<dbReference type="Gene3D" id="3.30.710.10">
    <property type="entry name" value="Potassium Channel Kv1.1, Chain A"/>
    <property type="match status" value="1"/>
</dbReference>
<dbReference type="CDD" id="cd18186">
    <property type="entry name" value="BTB_POZ_ZBTB_KLHL-like"/>
    <property type="match status" value="1"/>
</dbReference>
<proteinExistence type="predicted"/>
<dbReference type="OrthoDB" id="636773at2759"/>
<dbReference type="Pfam" id="PF07707">
    <property type="entry name" value="BACK"/>
    <property type="match status" value="1"/>
</dbReference>
<dbReference type="Pfam" id="PF00651">
    <property type="entry name" value="BTB"/>
    <property type="match status" value="1"/>
</dbReference>
<gene>
    <name evidence="3" type="ORF">C1645_839468</name>
</gene>
<dbReference type="InterPro" id="IPR011333">
    <property type="entry name" value="SKP1/BTB/POZ_sf"/>
</dbReference>
<feature type="domain" description="TLDc" evidence="2">
    <location>
        <begin position="303"/>
        <end position="471"/>
    </location>
</feature>
<sequence length="475" mass="55169">MTCKDLSLTLLKNISRLLIEADDYNVYVTVGEEPNVEIFKAHSVILRAMSPYFHTALSTNWAQKAGHKFHFKKPNISPNIFRKILQYIYTGTICLDDETTDLNLVELLTASDELVLTDLVDYIQEYIMNLNKGWYQRNLIQVFNTVSCYEGVFERLRDHCIEIISKDPQLLFDSEEFSKLQEEALILIIKQNNLQIKEIELWNHLIRWGISQSHLFEDKTATDLINWSSVDFETLEKILHKSIPFIRFFQMSPEEYFYKVRPYKNLLPKQLKNDLKLHFIIPNSKFSTPILPPRNPKFVLDSNIITLQQTLVISSWIDYKSDTSIYTSQQENPYNFVLLLRGNRDGFGVEEFREKVFKQGPTVIVIHLAGLGSKDIIGGYNPLDWTGSNKFNQSSDSFIFSFRSDKKSSITTLSRVAKEKSAISDDDGHFIGFGHGDLKIFQNVCQKKDYTCPIHEFPSFQMANYEVFKVVRKEL</sequence>
<comment type="caution">
    <text evidence="3">The sequence shown here is derived from an EMBL/GenBank/DDBJ whole genome shotgun (WGS) entry which is preliminary data.</text>
</comment>
<evidence type="ECO:0000259" key="1">
    <source>
        <dbReference type="PROSITE" id="PS50097"/>
    </source>
</evidence>
<accession>A0A397S3C3</accession>
<dbReference type="Pfam" id="PF07534">
    <property type="entry name" value="TLD"/>
    <property type="match status" value="1"/>
</dbReference>